<dbReference type="Pfam" id="PF10152">
    <property type="entry name" value="CCDC53"/>
    <property type="match status" value="1"/>
</dbReference>
<feature type="region of interest" description="Disordered" evidence="2">
    <location>
        <begin position="76"/>
        <end position="133"/>
    </location>
</feature>
<evidence type="ECO:0000256" key="2">
    <source>
        <dbReference type="SAM" id="MobiDB-lite"/>
    </source>
</evidence>
<dbReference type="GO" id="GO:0071203">
    <property type="term" value="C:WASH complex"/>
    <property type="evidence" value="ECO:0007669"/>
    <property type="project" value="InterPro"/>
</dbReference>
<dbReference type="GO" id="GO:0006887">
    <property type="term" value="P:exocytosis"/>
    <property type="evidence" value="ECO:0007669"/>
    <property type="project" value="TreeGrafter"/>
</dbReference>
<evidence type="ECO:0000313" key="3">
    <source>
        <dbReference type="EMBL" id="CAD9698565.1"/>
    </source>
</evidence>
<dbReference type="EMBL" id="HBHJ01021598">
    <property type="protein sequence ID" value="CAD9698565.1"/>
    <property type="molecule type" value="Transcribed_RNA"/>
</dbReference>
<dbReference type="AlphaFoldDB" id="A0A7S2SFF6"/>
<protein>
    <recommendedName>
        <fullName evidence="4">WASH complex subunit 3</fullName>
    </recommendedName>
</protein>
<organism evidence="3">
    <name type="scientific">Rhizochromulina marina</name>
    <dbReference type="NCBI Taxonomy" id="1034831"/>
    <lineage>
        <taxon>Eukaryota</taxon>
        <taxon>Sar</taxon>
        <taxon>Stramenopiles</taxon>
        <taxon>Ochrophyta</taxon>
        <taxon>Dictyochophyceae</taxon>
        <taxon>Rhizochromulinales</taxon>
        <taxon>Rhizochromulina</taxon>
    </lineage>
</organism>
<evidence type="ECO:0000256" key="1">
    <source>
        <dbReference type="ARBA" id="ARBA00006290"/>
    </source>
</evidence>
<proteinExistence type="inferred from homology"/>
<gene>
    <name evidence="3" type="ORF">RMAR1173_LOCUS14277</name>
</gene>
<reference evidence="3" key="1">
    <citation type="submission" date="2021-01" db="EMBL/GenBank/DDBJ databases">
        <authorList>
            <person name="Corre E."/>
            <person name="Pelletier E."/>
            <person name="Niang G."/>
            <person name="Scheremetjew M."/>
            <person name="Finn R."/>
            <person name="Kale V."/>
            <person name="Holt S."/>
            <person name="Cochrane G."/>
            <person name="Meng A."/>
            <person name="Brown T."/>
            <person name="Cohen L."/>
        </authorList>
    </citation>
    <scope>NUCLEOTIDE SEQUENCE</scope>
    <source>
        <strain evidence="3">CCMP1243</strain>
    </source>
</reference>
<dbReference type="InterPro" id="IPR019309">
    <property type="entry name" value="WASHC3"/>
</dbReference>
<dbReference type="PANTHER" id="PTHR13015:SF0">
    <property type="entry name" value="WASH COMPLEX SUBUNIT 3"/>
    <property type="match status" value="1"/>
</dbReference>
<dbReference type="PANTHER" id="PTHR13015">
    <property type="entry name" value="PROTEIN AD-016-RELATED"/>
    <property type="match status" value="1"/>
</dbReference>
<dbReference type="GO" id="GO:0030041">
    <property type="term" value="P:actin filament polymerization"/>
    <property type="evidence" value="ECO:0007669"/>
    <property type="project" value="TreeGrafter"/>
</dbReference>
<sequence length="192" mass="20685">MATAADVAPENLRAVHPVPLPKTLVLINNFITNTTKFLNRFSGECETKLYSVSQRITNTETTLAVLECKLRSIPDEGLSSTPAPSAEGAASGPPAETQAPAPGPEAEAEGETSTSIVPVDPVAPEEEEPAVPENMVPINEHPRYSRYFKMLKMGVPLPSVQQKLSFEDGELDPELLERYADAPGTLIEMGEE</sequence>
<accession>A0A7S2SFF6</accession>
<name>A0A7S2SFF6_9STRA</name>
<feature type="compositionally biased region" description="Low complexity" evidence="2">
    <location>
        <begin position="79"/>
        <end position="100"/>
    </location>
</feature>
<evidence type="ECO:0008006" key="4">
    <source>
        <dbReference type="Google" id="ProtNLM"/>
    </source>
</evidence>
<dbReference type="Gene3D" id="1.20.5.110">
    <property type="match status" value="1"/>
</dbReference>
<comment type="similarity">
    <text evidence="1">Belongs to the CCDC53 family.</text>
</comment>